<evidence type="ECO:0000313" key="2">
    <source>
        <dbReference type="Proteomes" id="UP001438707"/>
    </source>
</evidence>
<dbReference type="InterPro" id="IPR029058">
    <property type="entry name" value="AB_hydrolase_fold"/>
</dbReference>
<name>A0AAW1QZJ3_9CHLO</name>
<gene>
    <name evidence="1" type="ORF">WJX74_010000</name>
</gene>
<dbReference type="Gene3D" id="3.40.50.1820">
    <property type="entry name" value="alpha/beta hydrolase"/>
    <property type="match status" value="1"/>
</dbReference>
<dbReference type="Proteomes" id="UP001438707">
    <property type="component" value="Unassembled WGS sequence"/>
</dbReference>
<keyword evidence="2" id="KW-1185">Reference proteome</keyword>
<comment type="caution">
    <text evidence="1">The sequence shown here is derived from an EMBL/GenBank/DDBJ whole genome shotgun (WGS) entry which is preliminary data.</text>
</comment>
<organism evidence="1 2">
    <name type="scientific">Apatococcus lobatus</name>
    <dbReference type="NCBI Taxonomy" id="904363"/>
    <lineage>
        <taxon>Eukaryota</taxon>
        <taxon>Viridiplantae</taxon>
        <taxon>Chlorophyta</taxon>
        <taxon>core chlorophytes</taxon>
        <taxon>Trebouxiophyceae</taxon>
        <taxon>Chlorellales</taxon>
        <taxon>Chlorellaceae</taxon>
        <taxon>Apatococcus</taxon>
    </lineage>
</organism>
<dbReference type="EMBL" id="JALJOS010000020">
    <property type="protein sequence ID" value="KAK9826686.1"/>
    <property type="molecule type" value="Genomic_DNA"/>
</dbReference>
<accession>A0AAW1QZJ3</accession>
<protein>
    <recommendedName>
        <fullName evidence="3">Chlorophyllase</fullName>
    </recommendedName>
</protein>
<dbReference type="AlphaFoldDB" id="A0AAW1QZJ3"/>
<sequence length="144" mass="15077">MSILNCARSAQSHCLQPATVLRSPHNFSTSSGCSGQQCTGDITVTLPRGCAGPWPVLIFISGYGVPASYYAGVASGLAQSGFAVVQYDRSDPPPPNHVEVAFFDDLLGWISSWNATEGAAQLQDSINVAGRCSSASHDMALQIS</sequence>
<evidence type="ECO:0008006" key="3">
    <source>
        <dbReference type="Google" id="ProtNLM"/>
    </source>
</evidence>
<proteinExistence type="predicted"/>
<dbReference type="SUPFAM" id="SSF53474">
    <property type="entry name" value="alpha/beta-Hydrolases"/>
    <property type="match status" value="1"/>
</dbReference>
<reference evidence="1 2" key="1">
    <citation type="journal article" date="2024" name="Nat. Commun.">
        <title>Phylogenomics reveals the evolutionary origins of lichenization in chlorophyte algae.</title>
        <authorList>
            <person name="Puginier C."/>
            <person name="Libourel C."/>
            <person name="Otte J."/>
            <person name="Skaloud P."/>
            <person name="Haon M."/>
            <person name="Grisel S."/>
            <person name="Petersen M."/>
            <person name="Berrin J.G."/>
            <person name="Delaux P.M."/>
            <person name="Dal Grande F."/>
            <person name="Keller J."/>
        </authorList>
    </citation>
    <scope>NUCLEOTIDE SEQUENCE [LARGE SCALE GENOMIC DNA]</scope>
    <source>
        <strain evidence="1 2">SAG 2145</strain>
    </source>
</reference>
<evidence type="ECO:0000313" key="1">
    <source>
        <dbReference type="EMBL" id="KAK9826686.1"/>
    </source>
</evidence>